<feature type="region of interest" description="Disordered" evidence="2">
    <location>
        <begin position="339"/>
        <end position="430"/>
    </location>
</feature>
<dbReference type="Proteomes" id="UP000050424">
    <property type="component" value="Unassembled WGS sequence"/>
</dbReference>
<comment type="caution">
    <text evidence="4">The sequence shown here is derived from an EMBL/GenBank/DDBJ whole genome shotgun (WGS) entry which is preliminary data.</text>
</comment>
<keyword evidence="1" id="KW-0863">Zinc-finger</keyword>
<accession>A0A0N8H7B0</accession>
<evidence type="ECO:0000256" key="1">
    <source>
        <dbReference type="PROSITE-ProRule" id="PRU00175"/>
    </source>
</evidence>
<evidence type="ECO:0000256" key="2">
    <source>
        <dbReference type="SAM" id="MobiDB-lite"/>
    </source>
</evidence>
<dbReference type="Gene3D" id="3.30.40.10">
    <property type="entry name" value="Zinc/RING finger domain, C3HC4 (zinc finger)"/>
    <property type="match status" value="1"/>
</dbReference>
<dbReference type="STRING" id="78410.A0A0N8H7B0"/>
<evidence type="ECO:0000313" key="4">
    <source>
        <dbReference type="EMBL" id="KPM41268.1"/>
    </source>
</evidence>
<dbReference type="GO" id="GO:0008270">
    <property type="term" value="F:zinc ion binding"/>
    <property type="evidence" value="ECO:0007669"/>
    <property type="project" value="UniProtKB-KW"/>
</dbReference>
<dbReference type="SUPFAM" id="SSF57850">
    <property type="entry name" value="RING/U-box"/>
    <property type="match status" value="1"/>
</dbReference>
<feature type="region of interest" description="Disordered" evidence="2">
    <location>
        <begin position="91"/>
        <end position="113"/>
    </location>
</feature>
<keyword evidence="1" id="KW-0479">Metal-binding</keyword>
<dbReference type="PROSITE" id="PS50089">
    <property type="entry name" value="ZF_RING_2"/>
    <property type="match status" value="1"/>
</dbReference>
<dbReference type="InterPro" id="IPR013083">
    <property type="entry name" value="Znf_RING/FYVE/PHD"/>
</dbReference>
<feature type="compositionally biased region" description="Basic and acidic residues" evidence="2">
    <location>
        <begin position="370"/>
        <end position="386"/>
    </location>
</feature>
<feature type="domain" description="RING-type" evidence="3">
    <location>
        <begin position="152"/>
        <end position="201"/>
    </location>
</feature>
<name>A0A0N8H7B0_9HYPO</name>
<feature type="compositionally biased region" description="Polar residues" evidence="2">
    <location>
        <begin position="96"/>
        <end position="113"/>
    </location>
</feature>
<organism evidence="4 5">
    <name type="scientific">Neonectria ditissima</name>
    <dbReference type="NCBI Taxonomy" id="78410"/>
    <lineage>
        <taxon>Eukaryota</taxon>
        <taxon>Fungi</taxon>
        <taxon>Dikarya</taxon>
        <taxon>Ascomycota</taxon>
        <taxon>Pezizomycotina</taxon>
        <taxon>Sordariomycetes</taxon>
        <taxon>Hypocreomycetidae</taxon>
        <taxon>Hypocreales</taxon>
        <taxon>Nectriaceae</taxon>
        <taxon>Neonectria</taxon>
    </lineage>
</organism>
<dbReference type="OrthoDB" id="8062037at2759"/>
<sequence>MPSHKKLSSYSSPLFDRIRHSFSGYLRLSSIEDAESHTRGHFHYVAPAPAPPAVQIRRKLKHDQAPRLDVIFEEDLSDALLDVGLDGTTEIAADTPSGNGPVDNQDTPDASSRAVTIPGPQAETSVNLSELTAEAIVKETVEEARHRFDNLCILCNNQIGDRRSYRFSSERKAYLPCGHFFGHQCIFSWLNYHQGQRKRCPRNDCISLRHECEHHAVPTTQPNERPFTDVNKDRIPWRCEFCETNRGFHAIESSKKSVEKHKHASKGLKARKDNPSRVVWSLRERYHSSRVASKEAKLDKQANEWFLWKWSVFEYLCRRQKKREDKEEERERERRAFLEGVLVPLDNDRGTTEIVQPQPEPQPEPEPEPVPDKLASDPRIEVKEQPEELGQNEDDGGERVEVGHQPQPKPLAQEDQVASNQRRAAGEQVGDLGHTGHIRYTAAHVGEGCDFTGIDFAGFGGM</sequence>
<keyword evidence="1" id="KW-0862">Zinc</keyword>
<evidence type="ECO:0000313" key="5">
    <source>
        <dbReference type="Proteomes" id="UP000050424"/>
    </source>
</evidence>
<dbReference type="AlphaFoldDB" id="A0A0N8H7B0"/>
<keyword evidence="5" id="KW-1185">Reference proteome</keyword>
<proteinExistence type="predicted"/>
<evidence type="ECO:0000259" key="3">
    <source>
        <dbReference type="PROSITE" id="PS50089"/>
    </source>
</evidence>
<protein>
    <recommendedName>
        <fullName evidence="3">RING-type domain-containing protein</fullName>
    </recommendedName>
</protein>
<dbReference type="EMBL" id="LKCW01000068">
    <property type="protein sequence ID" value="KPM41268.1"/>
    <property type="molecule type" value="Genomic_DNA"/>
</dbReference>
<gene>
    <name evidence="4" type="ORF">AK830_g5292</name>
</gene>
<reference evidence="4 5" key="1">
    <citation type="submission" date="2015-09" db="EMBL/GenBank/DDBJ databases">
        <title>Draft genome of a European isolate of the apple canker pathogen Neonectria ditissima.</title>
        <authorList>
            <person name="Gomez-Cortecero A."/>
            <person name="Harrison R.J."/>
            <person name="Armitage A.D."/>
        </authorList>
    </citation>
    <scope>NUCLEOTIDE SEQUENCE [LARGE SCALE GENOMIC DNA]</scope>
    <source>
        <strain evidence="4 5">R09/05</strain>
    </source>
</reference>
<dbReference type="InterPro" id="IPR001841">
    <property type="entry name" value="Znf_RING"/>
</dbReference>